<organism evidence="1 2">
    <name type="scientific">Streptomyces caviscabies</name>
    <dbReference type="NCBI Taxonomy" id="90079"/>
    <lineage>
        <taxon>Bacteria</taxon>
        <taxon>Bacillati</taxon>
        <taxon>Actinomycetota</taxon>
        <taxon>Actinomycetes</taxon>
        <taxon>Kitasatosporales</taxon>
        <taxon>Streptomycetaceae</taxon>
        <taxon>Streptomyces</taxon>
    </lineage>
</organism>
<reference evidence="2" key="1">
    <citation type="journal article" date="2019" name="Int. J. Syst. Evol. Microbiol.">
        <title>The Global Catalogue of Microorganisms (GCM) 10K type strain sequencing project: providing services to taxonomists for standard genome sequencing and annotation.</title>
        <authorList>
            <consortium name="The Broad Institute Genomics Platform"/>
            <consortium name="The Broad Institute Genome Sequencing Center for Infectious Disease"/>
            <person name="Wu L."/>
            <person name="Ma J."/>
        </authorList>
    </citation>
    <scope>NUCLEOTIDE SEQUENCE [LARGE SCALE GENOMIC DNA]</scope>
    <source>
        <strain evidence="2">ICMP 19430</strain>
    </source>
</reference>
<accession>A0ABW2MKL9</accession>
<proteinExistence type="predicted"/>
<sequence>MSRRLVLSMAAGVVVLGGTGAFALAYAGEKPPSLAHSAARYAAPEGDRGGSLTFTTDVTASSGIKDVKVLAWPTDSPFAKKGLTAKDMAAVDSASCEPSGEDTVRCTYTTTVTRAAAETSPRGLWHVAVLAESEEGDTTLDTEAVDFTVG</sequence>
<evidence type="ECO:0000313" key="2">
    <source>
        <dbReference type="Proteomes" id="UP001596509"/>
    </source>
</evidence>
<evidence type="ECO:0000313" key="1">
    <source>
        <dbReference type="EMBL" id="MFC7355454.1"/>
    </source>
</evidence>
<dbReference type="Proteomes" id="UP001596509">
    <property type="component" value="Unassembled WGS sequence"/>
</dbReference>
<protein>
    <submittedName>
        <fullName evidence="1">DUF5707 domain-containing protein</fullName>
    </submittedName>
</protein>
<keyword evidence="2" id="KW-1185">Reference proteome</keyword>
<dbReference type="RefSeq" id="WP_319283959.1">
    <property type="nucleotide sequence ID" value="NZ_JBHTCK010000012.1"/>
</dbReference>
<comment type="caution">
    <text evidence="1">The sequence shown here is derived from an EMBL/GenBank/DDBJ whole genome shotgun (WGS) entry which is preliminary data.</text>
</comment>
<name>A0ABW2MKL9_9ACTN</name>
<dbReference type="EMBL" id="JBHTCK010000012">
    <property type="protein sequence ID" value="MFC7355454.1"/>
    <property type="molecule type" value="Genomic_DNA"/>
</dbReference>
<dbReference type="Pfam" id="PF18968">
    <property type="entry name" value="DUF5707"/>
    <property type="match status" value="1"/>
</dbReference>
<dbReference type="InterPro" id="IPR043761">
    <property type="entry name" value="DUF5707"/>
</dbReference>
<gene>
    <name evidence="1" type="ORF">ACFQW9_32880</name>
</gene>